<proteinExistence type="predicted"/>
<keyword evidence="2" id="KW-1185">Reference proteome</keyword>
<gene>
    <name evidence="1" type="ORF">JHL16_29530</name>
</gene>
<dbReference type="Proteomes" id="UP000616151">
    <property type="component" value="Unassembled WGS sequence"/>
</dbReference>
<name>A0ACC5RD59_9HYPH</name>
<accession>A0ACC5RD59</accession>
<sequence length="121" mass="13417">MKIVILLVEDEPIIRMGVADHLESIGYKVVEAGNGGQAIRILSERRDVHVLVTDIHMPGEINGIDLALWTRDNLPSTKIMVMSGAQSDAPRLRPLGDEGYIYSKPISNASLTKRIRELVEK</sequence>
<evidence type="ECO:0000313" key="2">
    <source>
        <dbReference type="Proteomes" id="UP000616151"/>
    </source>
</evidence>
<dbReference type="EMBL" id="JAENHL010000008">
    <property type="protein sequence ID" value="MBK1870543.1"/>
    <property type="molecule type" value="Genomic_DNA"/>
</dbReference>
<reference evidence="1" key="1">
    <citation type="submission" date="2021-01" db="EMBL/GenBank/DDBJ databases">
        <authorList>
            <person name="Sun Q."/>
        </authorList>
    </citation>
    <scope>NUCLEOTIDE SEQUENCE</scope>
    <source>
        <strain evidence="1">YIM B02566</strain>
    </source>
</reference>
<evidence type="ECO:0000313" key="1">
    <source>
        <dbReference type="EMBL" id="MBK1870543.1"/>
    </source>
</evidence>
<protein>
    <submittedName>
        <fullName evidence="1">Response regulator</fullName>
    </submittedName>
</protein>
<comment type="caution">
    <text evidence="1">The sequence shown here is derived from an EMBL/GenBank/DDBJ whole genome shotgun (WGS) entry which is preliminary data.</text>
</comment>
<organism evidence="1 2">
    <name type="scientific">Taklimakanibacter albus</name>
    <dbReference type="NCBI Taxonomy" id="2800327"/>
    <lineage>
        <taxon>Bacteria</taxon>
        <taxon>Pseudomonadati</taxon>
        <taxon>Pseudomonadota</taxon>
        <taxon>Alphaproteobacteria</taxon>
        <taxon>Hyphomicrobiales</taxon>
        <taxon>Aestuariivirgaceae</taxon>
        <taxon>Taklimakanibacter</taxon>
    </lineage>
</organism>